<dbReference type="EMBL" id="OU893335">
    <property type="protein sequence ID" value="CAG9792371.1"/>
    <property type="molecule type" value="Genomic_DNA"/>
</dbReference>
<accession>A0A9N9RA82</accession>
<dbReference type="OrthoDB" id="6484170at2759"/>
<dbReference type="Proteomes" id="UP001153714">
    <property type="component" value="Chromosome 4"/>
</dbReference>
<sequence>MTDVTKILTGVKGTLLLLPESFDTNSTITWTSSSQYRHINNLLYYKWDVNGSHFVDYALTSPIYEDVETFKLKGSYQKDMVHNHKIIKGVMHRPGDTQIGELDIRYGGIAHTDGHFNLTTPFHKLPWLKSILNINYVEEQSDNKIELFWPNKTASLNSTHQYRPREGGFTQTGTVSLSVPLNTQHLVNTEYNYVQSEKWSNGNATIDLDLERFVKASFKQLLSKSNRDLDLATTDIEVENVHTPVGVKYIHEFDTTGNIDVKQATVFHLHNATKFNVTGILDVYTYDVGKNLELTAIHGNRTLTFENKYESVDRELKQGSKMKWADDVWLKYNIHLTNMTYNDTESQQLVMNVWYPRRSFNLIGVYNLQDTMLDGNARLTWNVRDENKTAELKGKWNNPPLAEGNQHNIDLSLSHPSFRKDVNLKGQYISTPAIMSNISLELQYSDYENEYLKLRSILTDNSNGPIRDYKFALKCTHPSTNLDLDMKSDINIRNRWYYFNNYYRFQKSLFYEKLRHNNMLINLSNSSIHWERANESYYYKVNGTWDLTYPEYKAFVTVLRPTGNDTGVAVLSTRDKSLIAHFNSTDDISYHIIGRIIDTRSAKLDAWRDFDDVTTADLASYIRLNHSRLLTSSFVWRPEIFSEIKATAVYTLKALYGQINETLVIIKEMPMEAHLALRNIWGDAKPRVREFLDDLNDLHVIKDDLDEFHIFLNESYNHNDFYVKDIVEFTYYVLDEMAIRNHLESLPGIVNDMWGMMGNTSQSIKQSLTYVAETIRMAYSNFLESVNKVLEADFMELVSARLEAMIMQYDNFVRDMHMRLLEYWEETWVNATSRLYTYWHDLLKSIEPLFFKVLDYTETFVVSIWHSMMDFFYSRTQELTDSPYFNYVSTFSHEVDKIYKDLITNDLVTNIKKYSKKSFNFLWQKVEKYIPFKEEIMQLYAEFKNAWESFMKTKQVVYIKDKYTEAYVRLRWWYDYFLIGEALDRVGEIIYQKVTDMAKTALQYEELHRTPKTHFVFDPNEGTILLEQKLPMSWHAFNRTPDFSEISEYRAVRDFIDDWLNTNKSIWSYYYELRPYMDLDNIMPPFAGNSVLTLPAVIEDFTLDRHTDALTVRSRNGLLIECDFLFRTCKLQVTGWYYASLGGLLGTYNNEQYDEMQLPNGTLTNSSITLGRGWGLKHISPVLPLVREDRGNDTQCDKFFLNKVSPLRPCFSVIDATPFSAECSRGADACALANACITPQGDIIEEGSFYQMHDVPNTTDVVFIVEAQYCNKNMRKRKNLDLFIEAFDTRLQGSGITDNRYAIVGYGGSGVYSEPRALYVDNHVFADAIQIPLHFDALQIGIDSTHAYTNKDYEHLKGDMDLRKQVRLPKDKLGLCASLALETNGTLLAGGKLQGERGTARRFATIAGARVAQTATACARASCECRDTRLHCRPCADIARMVRNYQHIQ</sequence>
<evidence type="ECO:0000313" key="2">
    <source>
        <dbReference type="Proteomes" id="UP001153714"/>
    </source>
</evidence>
<protein>
    <recommendedName>
        <fullName evidence="3">VWFD domain-containing protein</fullName>
    </recommendedName>
</protein>
<organism evidence="1 2">
    <name type="scientific">Diatraea saccharalis</name>
    <name type="common">sugarcane borer</name>
    <dbReference type="NCBI Taxonomy" id="40085"/>
    <lineage>
        <taxon>Eukaryota</taxon>
        <taxon>Metazoa</taxon>
        <taxon>Ecdysozoa</taxon>
        <taxon>Arthropoda</taxon>
        <taxon>Hexapoda</taxon>
        <taxon>Insecta</taxon>
        <taxon>Pterygota</taxon>
        <taxon>Neoptera</taxon>
        <taxon>Endopterygota</taxon>
        <taxon>Lepidoptera</taxon>
        <taxon>Glossata</taxon>
        <taxon>Ditrysia</taxon>
        <taxon>Pyraloidea</taxon>
        <taxon>Crambidae</taxon>
        <taxon>Crambinae</taxon>
        <taxon>Diatraea</taxon>
    </lineage>
</organism>
<evidence type="ECO:0008006" key="3">
    <source>
        <dbReference type="Google" id="ProtNLM"/>
    </source>
</evidence>
<keyword evidence="2" id="KW-1185">Reference proteome</keyword>
<evidence type="ECO:0000313" key="1">
    <source>
        <dbReference type="EMBL" id="CAG9792371.1"/>
    </source>
</evidence>
<gene>
    <name evidence="1" type="ORF">DIATSA_LOCUS9909</name>
</gene>
<dbReference type="PANTHER" id="PTHR37860">
    <property type="entry name" value="AGAP008810-PA"/>
    <property type="match status" value="1"/>
</dbReference>
<reference evidence="1" key="1">
    <citation type="submission" date="2021-12" db="EMBL/GenBank/DDBJ databases">
        <authorList>
            <person name="King R."/>
        </authorList>
    </citation>
    <scope>NUCLEOTIDE SEQUENCE</scope>
</reference>
<proteinExistence type="predicted"/>
<reference evidence="1" key="2">
    <citation type="submission" date="2022-10" db="EMBL/GenBank/DDBJ databases">
        <authorList>
            <consortium name="ENA_rothamsted_submissions"/>
            <consortium name="culmorum"/>
            <person name="King R."/>
        </authorList>
    </citation>
    <scope>NUCLEOTIDE SEQUENCE</scope>
</reference>
<name>A0A9N9RA82_9NEOP</name>
<dbReference type="PANTHER" id="PTHR37860:SF1">
    <property type="match status" value="1"/>
</dbReference>